<comment type="caution">
    <text evidence="2">The sequence shown here is derived from an EMBL/GenBank/DDBJ whole genome shotgun (WGS) entry which is preliminary data.</text>
</comment>
<proteinExistence type="predicted"/>
<evidence type="ECO:0000256" key="1">
    <source>
        <dbReference type="ARBA" id="ARBA00023270"/>
    </source>
</evidence>
<dbReference type="InterPro" id="IPR013785">
    <property type="entry name" value="Aldolase_TIM"/>
</dbReference>
<dbReference type="InterPro" id="IPR018225">
    <property type="entry name" value="Transaldolase_AS"/>
</dbReference>
<accession>A0A401UZS5</accession>
<evidence type="ECO:0000313" key="2">
    <source>
        <dbReference type="EMBL" id="GCD20197.1"/>
    </source>
</evidence>
<dbReference type="Gene3D" id="3.20.20.70">
    <property type="entry name" value="Aldolase class I"/>
    <property type="match status" value="1"/>
</dbReference>
<dbReference type="PANTHER" id="PTHR10683">
    <property type="entry name" value="TRANSALDOLASE"/>
    <property type="match status" value="1"/>
</dbReference>
<dbReference type="EMBL" id="BHYL01000125">
    <property type="protein sequence ID" value="GCD20197.1"/>
    <property type="molecule type" value="Genomic_DNA"/>
</dbReference>
<dbReference type="AlphaFoldDB" id="A0A401UZS5"/>
<dbReference type="PROSITE" id="PS00958">
    <property type="entry name" value="TRANSALDOLASE_2"/>
    <property type="match status" value="1"/>
</dbReference>
<keyword evidence="3" id="KW-1185">Reference proteome</keyword>
<organism evidence="2 3">
    <name type="scientific">Cellulomonas algicola</name>
    <dbReference type="NCBI Taxonomy" id="2071633"/>
    <lineage>
        <taxon>Bacteria</taxon>
        <taxon>Bacillati</taxon>
        <taxon>Actinomycetota</taxon>
        <taxon>Actinomycetes</taxon>
        <taxon>Micrococcales</taxon>
        <taxon>Cellulomonadaceae</taxon>
        <taxon>Cellulomonas</taxon>
    </lineage>
</organism>
<dbReference type="InterPro" id="IPR001585">
    <property type="entry name" value="TAL/FSA"/>
</dbReference>
<evidence type="ECO:0000313" key="3">
    <source>
        <dbReference type="Proteomes" id="UP000288246"/>
    </source>
</evidence>
<dbReference type="Proteomes" id="UP000288246">
    <property type="component" value="Unassembled WGS sequence"/>
</dbReference>
<dbReference type="SUPFAM" id="SSF51569">
    <property type="entry name" value="Aldolase"/>
    <property type="match status" value="1"/>
</dbReference>
<name>A0A401UZS5_9CELL</name>
<dbReference type="Pfam" id="PF00923">
    <property type="entry name" value="TAL_FSA"/>
    <property type="match status" value="1"/>
</dbReference>
<reference evidence="2 3" key="1">
    <citation type="submission" date="2018-11" db="EMBL/GenBank/DDBJ databases">
        <title>Draft genome sequence of Cellulomonas takizawaensis strain TKZ-21.</title>
        <authorList>
            <person name="Yamamura H."/>
            <person name="Hayashi T."/>
            <person name="Hamada M."/>
            <person name="Serisawa Y."/>
            <person name="Matsuyama K."/>
            <person name="Nakagawa Y."/>
            <person name="Otoguro M."/>
            <person name="Yanagida F."/>
            <person name="Hayakawa M."/>
        </authorList>
    </citation>
    <scope>NUCLEOTIDE SEQUENCE [LARGE SCALE GENOMIC DNA]</scope>
    <source>
        <strain evidence="2 3">TKZ-21</strain>
    </source>
</reference>
<dbReference type="GO" id="GO:0005975">
    <property type="term" value="P:carbohydrate metabolic process"/>
    <property type="evidence" value="ECO:0007669"/>
    <property type="project" value="InterPro"/>
</dbReference>
<keyword evidence="1" id="KW-0704">Schiff base</keyword>
<protein>
    <submittedName>
        <fullName evidence="2">Putative transaldolase</fullName>
    </submittedName>
</protein>
<sequence length="215" mass="22676">MTMDLYLDSADRTALEPLLATGLFRGVTTNPLILQRGDVRLDAVPDLVGWLLERTSEVFVQTTAHGVDAIVTEGHALRALSDRLVVKVPATQDGLAATRRLADDDVPVLVTAVYDARQAVLAAAAGARWIAPYLGRMTESGRDGHAQVAQMVRVLEGTGTQVLVASIRTVDDVVTLAAAGAHAVTLGAAVAQDLFVEPLTDAALAQFDEAVATLR</sequence>
<dbReference type="PANTHER" id="PTHR10683:SF40">
    <property type="entry name" value="FRUCTOSE-6-PHOSPHATE ALDOLASE 1-RELATED"/>
    <property type="match status" value="1"/>
</dbReference>
<gene>
    <name evidence="2" type="primary">tal</name>
    <name evidence="2" type="ORF">CTKZ_17590</name>
</gene>